<keyword evidence="3" id="KW-0597">Phosphoprotein</keyword>
<dbReference type="InterPro" id="IPR005843">
    <property type="entry name" value="A-D-PHexomutase_C"/>
</dbReference>
<dbReference type="Gene3D" id="3.40.120.10">
    <property type="entry name" value="Alpha-D-Glucose-1,6-Bisphosphate, subunit A, domain 3"/>
    <property type="match status" value="3"/>
</dbReference>
<evidence type="ECO:0000256" key="3">
    <source>
        <dbReference type="ARBA" id="ARBA00022553"/>
    </source>
</evidence>
<evidence type="ECO:0000256" key="2">
    <source>
        <dbReference type="ARBA" id="ARBA00010231"/>
    </source>
</evidence>
<name>A0A2M7S867_9BACT</name>
<dbReference type="InterPro" id="IPR005841">
    <property type="entry name" value="Alpha-D-phosphohexomutase_SF"/>
</dbReference>
<keyword evidence="6" id="KW-0413">Isomerase</keyword>
<evidence type="ECO:0000256" key="1">
    <source>
        <dbReference type="ARBA" id="ARBA00001946"/>
    </source>
</evidence>
<dbReference type="SUPFAM" id="SSF55957">
    <property type="entry name" value="Phosphoglucomutase, C-terminal domain"/>
    <property type="match status" value="1"/>
</dbReference>
<keyword evidence="5" id="KW-0460">Magnesium</keyword>
<feature type="domain" description="Alpha-D-phosphohexomutase alpha/beta/alpha" evidence="8">
    <location>
        <begin position="7"/>
        <end position="160"/>
    </location>
</feature>
<dbReference type="Pfam" id="PF00408">
    <property type="entry name" value="PGM_PMM_IV"/>
    <property type="match status" value="1"/>
</dbReference>
<dbReference type="InterPro" id="IPR016055">
    <property type="entry name" value="A-D-PHexomutase_a/b/a-I/II/III"/>
</dbReference>
<evidence type="ECO:0000259" key="9">
    <source>
        <dbReference type="Pfam" id="PF02879"/>
    </source>
</evidence>
<accession>A0A2M7S867</accession>
<dbReference type="Pfam" id="PF02880">
    <property type="entry name" value="PGM_PMM_III"/>
    <property type="match status" value="1"/>
</dbReference>
<dbReference type="InterPro" id="IPR005846">
    <property type="entry name" value="A-D-PHexomutase_a/b/a-III"/>
</dbReference>
<gene>
    <name evidence="11" type="ORF">COY52_09045</name>
</gene>
<dbReference type="GO" id="GO:0006166">
    <property type="term" value="P:purine ribonucleoside salvage"/>
    <property type="evidence" value="ECO:0007669"/>
    <property type="project" value="TreeGrafter"/>
</dbReference>
<feature type="domain" description="Alpha-D-phosphohexomutase C-terminal" evidence="7">
    <location>
        <begin position="428"/>
        <end position="478"/>
    </location>
</feature>
<organism evidence="11 12">
    <name type="scientific">Candidatus Desantisbacteria bacterium CG_4_10_14_0_8_um_filter_48_22</name>
    <dbReference type="NCBI Taxonomy" id="1974543"/>
    <lineage>
        <taxon>Bacteria</taxon>
        <taxon>Candidatus Desantisiibacteriota</taxon>
    </lineage>
</organism>
<dbReference type="Proteomes" id="UP000229307">
    <property type="component" value="Unassembled WGS sequence"/>
</dbReference>
<feature type="domain" description="Alpha-D-phosphohexomutase alpha/beta/alpha" evidence="9">
    <location>
        <begin position="184"/>
        <end position="283"/>
    </location>
</feature>
<dbReference type="SUPFAM" id="SSF53738">
    <property type="entry name" value="Phosphoglucomutase, first 3 domains"/>
    <property type="match status" value="2"/>
</dbReference>
<dbReference type="Gene3D" id="3.30.310.50">
    <property type="entry name" value="Alpha-D-phosphohexomutase, C-terminal domain"/>
    <property type="match status" value="1"/>
</dbReference>
<dbReference type="InterPro" id="IPR036900">
    <property type="entry name" value="A-D-PHexomutase_C_sf"/>
</dbReference>
<comment type="similarity">
    <text evidence="2">Belongs to the phosphohexose mutase family.</text>
</comment>
<dbReference type="Pfam" id="PF02878">
    <property type="entry name" value="PGM_PMM_I"/>
    <property type="match status" value="1"/>
</dbReference>
<protein>
    <submittedName>
        <fullName evidence="11">Phosphoglucomutase</fullName>
    </submittedName>
</protein>
<evidence type="ECO:0000259" key="10">
    <source>
        <dbReference type="Pfam" id="PF02880"/>
    </source>
</evidence>
<evidence type="ECO:0000313" key="12">
    <source>
        <dbReference type="Proteomes" id="UP000229307"/>
    </source>
</evidence>
<dbReference type="InterPro" id="IPR005845">
    <property type="entry name" value="A-D-PHexomutase_a/b/a-II"/>
</dbReference>
<evidence type="ECO:0000256" key="5">
    <source>
        <dbReference type="ARBA" id="ARBA00022842"/>
    </source>
</evidence>
<evidence type="ECO:0000259" key="8">
    <source>
        <dbReference type="Pfam" id="PF02878"/>
    </source>
</evidence>
<dbReference type="GO" id="GO:0008973">
    <property type="term" value="F:phosphopentomutase activity"/>
    <property type="evidence" value="ECO:0007669"/>
    <property type="project" value="TreeGrafter"/>
</dbReference>
<comment type="caution">
    <text evidence="11">The sequence shown here is derived from an EMBL/GenBank/DDBJ whole genome shotgun (WGS) entry which is preliminary data.</text>
</comment>
<feature type="domain" description="Alpha-D-phosphohexomutase alpha/beta/alpha" evidence="10">
    <location>
        <begin position="287"/>
        <end position="397"/>
    </location>
</feature>
<evidence type="ECO:0000259" key="7">
    <source>
        <dbReference type="Pfam" id="PF00408"/>
    </source>
</evidence>
<dbReference type="AlphaFoldDB" id="A0A2M7S867"/>
<comment type="cofactor">
    <cofactor evidence="1">
        <name>Mg(2+)</name>
        <dbReference type="ChEBI" id="CHEBI:18420"/>
    </cofactor>
</comment>
<dbReference type="PRINTS" id="PR00509">
    <property type="entry name" value="PGMPMM"/>
</dbReference>
<proteinExistence type="inferred from homology"/>
<evidence type="ECO:0000256" key="6">
    <source>
        <dbReference type="ARBA" id="ARBA00023235"/>
    </source>
</evidence>
<dbReference type="GO" id="GO:0005975">
    <property type="term" value="P:carbohydrate metabolic process"/>
    <property type="evidence" value="ECO:0007669"/>
    <property type="project" value="InterPro"/>
</dbReference>
<dbReference type="PANTHER" id="PTHR45745:SF1">
    <property type="entry name" value="PHOSPHOGLUCOMUTASE 2B-RELATED"/>
    <property type="match status" value="1"/>
</dbReference>
<keyword evidence="4" id="KW-0479">Metal-binding</keyword>
<evidence type="ECO:0000256" key="4">
    <source>
        <dbReference type="ARBA" id="ARBA00022723"/>
    </source>
</evidence>
<dbReference type="InterPro" id="IPR005844">
    <property type="entry name" value="A-D-PHexomutase_a/b/a-I"/>
</dbReference>
<evidence type="ECO:0000313" key="11">
    <source>
        <dbReference type="EMBL" id="PIZ15690.1"/>
    </source>
</evidence>
<sequence>MPGNSDIKFGTSGWRAIIGRDFTFANVRLVSRAIAAYLKTVHRSSFIVHRKRSISRTTSGVRRPTVVVGHDTRFMSEDFAFECSRTLAEEGIQPLLTREDTPTPVIAYEIIRRKLAGGINFTASHNPYCYNGIKFSPSYGGPAFPEITNEIEKNINRISTKARNLRHENTKRSGVKIKYIDPKEKYIKRIKELVDLKALRKLKIVCDPLYGTGRTYFSNILRRTTYDVRLIHDWRDVMFGGGRPEPDAETLKELAAKVKAEKADIGIATDGDGDRFGIIDSDGTYINPNAVVTLLVYYLHKTRGWKDAVVRSIATTHMVDAVAKKYGMETIETPVGFKFIAEVMQERDITIGGEESGGLTIRRHVPEKDGILACLLMAEMVANEKRPIKQILAGLYRQVGLFVPGRINLRLTPEMSRNLRNNLIKPFKDIEGIKIIGKNTIDGTKFLLEDGSWVLFRFSGTEPVARVYAESSSAKKLNILLNAGRKMVQ</sequence>
<reference evidence="12" key="1">
    <citation type="submission" date="2017-09" db="EMBL/GenBank/DDBJ databases">
        <title>Depth-based differentiation of microbial function through sediment-hosted aquifers and enrichment of novel symbionts in the deep terrestrial subsurface.</title>
        <authorList>
            <person name="Probst A.J."/>
            <person name="Ladd B."/>
            <person name="Jarett J.K."/>
            <person name="Geller-Mcgrath D.E."/>
            <person name="Sieber C.M.K."/>
            <person name="Emerson J.B."/>
            <person name="Anantharaman K."/>
            <person name="Thomas B.C."/>
            <person name="Malmstrom R."/>
            <person name="Stieglmeier M."/>
            <person name="Klingl A."/>
            <person name="Woyke T."/>
            <person name="Ryan C.M."/>
            <person name="Banfield J.F."/>
        </authorList>
    </citation>
    <scope>NUCLEOTIDE SEQUENCE [LARGE SCALE GENOMIC DNA]</scope>
</reference>
<dbReference type="EMBL" id="PFMR01000241">
    <property type="protein sequence ID" value="PIZ15690.1"/>
    <property type="molecule type" value="Genomic_DNA"/>
</dbReference>
<dbReference type="GO" id="GO:0046872">
    <property type="term" value="F:metal ion binding"/>
    <property type="evidence" value="ECO:0007669"/>
    <property type="project" value="UniProtKB-KW"/>
</dbReference>
<dbReference type="PANTHER" id="PTHR45745">
    <property type="entry name" value="PHOSPHOMANNOMUTASE 45A"/>
    <property type="match status" value="1"/>
</dbReference>
<dbReference type="CDD" id="cd05800">
    <property type="entry name" value="PGM_like2"/>
    <property type="match status" value="1"/>
</dbReference>
<dbReference type="Pfam" id="PF02879">
    <property type="entry name" value="PGM_PMM_II"/>
    <property type="match status" value="1"/>
</dbReference>